<dbReference type="PANTHER" id="PTHR44520">
    <property type="entry name" value="RESPONSE REGULATOR RCP1-RELATED"/>
    <property type="match status" value="1"/>
</dbReference>
<dbReference type="EMBL" id="JBHULC010000039">
    <property type="protein sequence ID" value="MFD2523906.1"/>
    <property type="molecule type" value="Genomic_DNA"/>
</dbReference>
<sequence>MKKTNSVLLIEDDEDDQSFFIEAISGIQNTVLCHIACNGKEAIDKLKNSIVLPDIIFTDINMPLMNGIECFLEIVKNPRTKNIPVVFLSTDTGQKAHVFQLGAKGFIQKPTDFHILSKQLSQMIVSIASTEMVGINGE</sequence>
<dbReference type="InterPro" id="IPR001789">
    <property type="entry name" value="Sig_transdc_resp-reg_receiver"/>
</dbReference>
<feature type="domain" description="Response regulatory" evidence="2">
    <location>
        <begin position="6"/>
        <end position="124"/>
    </location>
</feature>
<dbReference type="SUPFAM" id="SSF52172">
    <property type="entry name" value="CheY-like"/>
    <property type="match status" value="1"/>
</dbReference>
<protein>
    <submittedName>
        <fullName evidence="3">Response regulator</fullName>
    </submittedName>
</protein>
<reference evidence="4" key="1">
    <citation type="journal article" date="2019" name="Int. J. Syst. Evol. Microbiol.">
        <title>The Global Catalogue of Microorganisms (GCM) 10K type strain sequencing project: providing services to taxonomists for standard genome sequencing and annotation.</title>
        <authorList>
            <consortium name="The Broad Institute Genomics Platform"/>
            <consortium name="The Broad Institute Genome Sequencing Center for Infectious Disease"/>
            <person name="Wu L."/>
            <person name="Ma J."/>
        </authorList>
    </citation>
    <scope>NUCLEOTIDE SEQUENCE [LARGE SCALE GENOMIC DNA]</scope>
    <source>
        <strain evidence="4">KCTC 52344</strain>
    </source>
</reference>
<dbReference type="InterPro" id="IPR052893">
    <property type="entry name" value="TCS_response_regulator"/>
</dbReference>
<keyword evidence="4" id="KW-1185">Reference proteome</keyword>
<dbReference type="InterPro" id="IPR011006">
    <property type="entry name" value="CheY-like_superfamily"/>
</dbReference>
<gene>
    <name evidence="3" type="ORF">ACFSR2_23600</name>
</gene>
<organism evidence="3 4">
    <name type="scientific">Emticicia soli</name>
    <dbReference type="NCBI Taxonomy" id="2027878"/>
    <lineage>
        <taxon>Bacteria</taxon>
        <taxon>Pseudomonadati</taxon>
        <taxon>Bacteroidota</taxon>
        <taxon>Cytophagia</taxon>
        <taxon>Cytophagales</taxon>
        <taxon>Leadbetterellaceae</taxon>
        <taxon>Emticicia</taxon>
    </lineage>
</organism>
<dbReference type="RefSeq" id="WP_340238852.1">
    <property type="nucleotide sequence ID" value="NZ_JBBEWC010000010.1"/>
</dbReference>
<keyword evidence="1" id="KW-0597">Phosphoprotein</keyword>
<feature type="modified residue" description="4-aspartylphosphate" evidence="1">
    <location>
        <position position="59"/>
    </location>
</feature>
<dbReference type="PROSITE" id="PS50110">
    <property type="entry name" value="RESPONSE_REGULATORY"/>
    <property type="match status" value="1"/>
</dbReference>
<evidence type="ECO:0000313" key="3">
    <source>
        <dbReference type="EMBL" id="MFD2523906.1"/>
    </source>
</evidence>
<name>A0ABW5JDR7_9BACT</name>
<proteinExistence type="predicted"/>
<accession>A0ABW5JDR7</accession>
<dbReference type="SMART" id="SM00448">
    <property type="entry name" value="REC"/>
    <property type="match status" value="1"/>
</dbReference>
<evidence type="ECO:0000256" key="1">
    <source>
        <dbReference type="PROSITE-ProRule" id="PRU00169"/>
    </source>
</evidence>
<dbReference type="PANTHER" id="PTHR44520:SF2">
    <property type="entry name" value="RESPONSE REGULATOR RCP1"/>
    <property type="match status" value="1"/>
</dbReference>
<evidence type="ECO:0000259" key="2">
    <source>
        <dbReference type="PROSITE" id="PS50110"/>
    </source>
</evidence>
<comment type="caution">
    <text evidence="3">The sequence shown here is derived from an EMBL/GenBank/DDBJ whole genome shotgun (WGS) entry which is preliminary data.</text>
</comment>
<evidence type="ECO:0000313" key="4">
    <source>
        <dbReference type="Proteomes" id="UP001597510"/>
    </source>
</evidence>
<dbReference type="Gene3D" id="3.40.50.2300">
    <property type="match status" value="1"/>
</dbReference>
<dbReference type="Pfam" id="PF00072">
    <property type="entry name" value="Response_reg"/>
    <property type="match status" value="1"/>
</dbReference>
<dbReference type="Proteomes" id="UP001597510">
    <property type="component" value="Unassembled WGS sequence"/>
</dbReference>